<comment type="caution">
    <text evidence="1">The sequence shown here is derived from an EMBL/GenBank/DDBJ whole genome shotgun (WGS) entry which is preliminary data.</text>
</comment>
<evidence type="ECO:0000313" key="2">
    <source>
        <dbReference type="Proteomes" id="UP001634747"/>
    </source>
</evidence>
<sequence length="69" mass="7727">MKLHYYEDTDSLYIDLAEAVSADSREVSDGVVVDYDERGRIVGLDIQHASQHLDLSRIETSHLPLPIAS</sequence>
<keyword evidence="2" id="KW-1185">Reference proteome</keyword>
<dbReference type="EMBL" id="JBJYXY010000001">
    <property type="protein sequence ID" value="MFN2976843.1"/>
    <property type="molecule type" value="Genomic_DNA"/>
</dbReference>
<dbReference type="Pfam" id="PF10049">
    <property type="entry name" value="DUF2283"/>
    <property type="match status" value="1"/>
</dbReference>
<organism evidence="1 2">
    <name type="scientific">Terriglobus aquaticus</name>
    <dbReference type="NCBI Taxonomy" id="940139"/>
    <lineage>
        <taxon>Bacteria</taxon>
        <taxon>Pseudomonadati</taxon>
        <taxon>Acidobacteriota</taxon>
        <taxon>Terriglobia</taxon>
        <taxon>Terriglobales</taxon>
        <taxon>Acidobacteriaceae</taxon>
        <taxon>Terriglobus</taxon>
    </lineage>
</organism>
<dbReference type="InterPro" id="IPR019270">
    <property type="entry name" value="DUF2283"/>
</dbReference>
<dbReference type="Proteomes" id="UP001634747">
    <property type="component" value="Unassembled WGS sequence"/>
</dbReference>
<dbReference type="PANTHER" id="PTHR37029">
    <property type="entry name" value="SSR1768 PROTEIN"/>
    <property type="match status" value="1"/>
</dbReference>
<dbReference type="RefSeq" id="WP_263414972.1">
    <property type="nucleotide sequence ID" value="NZ_BAABBH010000001.1"/>
</dbReference>
<evidence type="ECO:0000313" key="1">
    <source>
        <dbReference type="EMBL" id="MFN2976843.1"/>
    </source>
</evidence>
<reference evidence="1 2" key="1">
    <citation type="submission" date="2024-12" db="EMBL/GenBank/DDBJ databases">
        <authorList>
            <person name="Lee Y."/>
        </authorList>
    </citation>
    <scope>NUCLEOTIDE SEQUENCE [LARGE SCALE GENOMIC DNA]</scope>
    <source>
        <strain evidence="1 2">03SUJ4</strain>
    </source>
</reference>
<proteinExistence type="predicted"/>
<accession>A0ABW9KMT3</accession>
<gene>
    <name evidence="1" type="ORF">ACK2TP_13820</name>
</gene>
<protein>
    <submittedName>
        <fullName evidence="1">DUF2283 domain-containing protein</fullName>
    </submittedName>
</protein>
<name>A0ABW9KMT3_9BACT</name>
<dbReference type="PANTHER" id="PTHR37029:SF1">
    <property type="entry name" value="SSR1768 PROTEIN"/>
    <property type="match status" value="1"/>
</dbReference>